<name>A0A3B0V380_9ZZZZ</name>
<organism evidence="1">
    <name type="scientific">hydrothermal vent metagenome</name>
    <dbReference type="NCBI Taxonomy" id="652676"/>
    <lineage>
        <taxon>unclassified sequences</taxon>
        <taxon>metagenomes</taxon>
        <taxon>ecological metagenomes</taxon>
    </lineage>
</organism>
<proteinExistence type="predicted"/>
<protein>
    <submittedName>
        <fullName evidence="1">Uncharacterized protein</fullName>
    </submittedName>
</protein>
<evidence type="ECO:0000313" key="1">
    <source>
        <dbReference type="EMBL" id="VAW37968.1"/>
    </source>
</evidence>
<accession>A0A3B0V380</accession>
<reference evidence="1" key="1">
    <citation type="submission" date="2018-06" db="EMBL/GenBank/DDBJ databases">
        <authorList>
            <person name="Zhirakovskaya E."/>
        </authorList>
    </citation>
    <scope>NUCLEOTIDE SEQUENCE</scope>
</reference>
<sequence length="51" mass="5830">MSHSDSKLLQQARAFDRKALTAVSHPHQLPPQQNHTHKNFARFKLLPSANQ</sequence>
<gene>
    <name evidence="1" type="ORF">MNBD_CHLOROFLEXI01-2815</name>
</gene>
<dbReference type="AlphaFoldDB" id="A0A3B0V380"/>
<dbReference type="EMBL" id="UOEU01000688">
    <property type="protein sequence ID" value="VAW37968.1"/>
    <property type="molecule type" value="Genomic_DNA"/>
</dbReference>